<dbReference type="PROSITE" id="PS50191">
    <property type="entry name" value="CRAL_TRIO"/>
    <property type="match status" value="1"/>
</dbReference>
<dbReference type="CDD" id="cd00170">
    <property type="entry name" value="SEC14"/>
    <property type="match status" value="1"/>
</dbReference>
<dbReference type="PANTHER" id="PTHR10174:SF213">
    <property type="entry name" value="CRAL-TRIO DOMAIN-CONTAINING PROTEIN"/>
    <property type="match status" value="1"/>
</dbReference>
<feature type="domain" description="CRAL-TRIO" evidence="1">
    <location>
        <begin position="89"/>
        <end position="251"/>
    </location>
</feature>
<evidence type="ECO:0000313" key="4">
    <source>
        <dbReference type="Proteomes" id="UP000494106"/>
    </source>
</evidence>
<dbReference type="SUPFAM" id="SSF52087">
    <property type="entry name" value="CRAL/TRIO domain"/>
    <property type="match status" value="1"/>
</dbReference>
<gene>
    <name evidence="3" type="ORF">APLA_LOCUS3429</name>
    <name evidence="2" type="ORF">APLA_LOCUS3477</name>
</gene>
<dbReference type="Pfam" id="PF00650">
    <property type="entry name" value="CRAL_TRIO"/>
    <property type="match status" value="1"/>
</dbReference>
<dbReference type="InterPro" id="IPR001251">
    <property type="entry name" value="CRAL-TRIO_dom"/>
</dbReference>
<evidence type="ECO:0000313" key="2">
    <source>
        <dbReference type="EMBL" id="CAB3227925.1"/>
    </source>
</evidence>
<accession>A0A8S0Z647</accession>
<keyword evidence="4" id="KW-1185">Reference proteome</keyword>
<evidence type="ECO:0000313" key="3">
    <source>
        <dbReference type="EMBL" id="CAB3228205.1"/>
    </source>
</evidence>
<dbReference type="PRINTS" id="PR00180">
    <property type="entry name" value="CRETINALDHBP"/>
</dbReference>
<dbReference type="Proteomes" id="UP000494106">
    <property type="component" value="Unassembled WGS sequence"/>
</dbReference>
<proteinExistence type="predicted"/>
<dbReference type="SMART" id="SM00516">
    <property type="entry name" value="SEC14"/>
    <property type="match status" value="1"/>
</dbReference>
<comment type="caution">
    <text evidence="3">The sequence shown here is derived from an EMBL/GenBank/DDBJ whole genome shotgun (WGS) entry which is preliminary data.</text>
</comment>
<dbReference type="InterPro" id="IPR036865">
    <property type="entry name" value="CRAL-TRIO_dom_sf"/>
</dbReference>
<dbReference type="AlphaFoldDB" id="A0A8S0Z647"/>
<dbReference type="EMBL" id="CADEBC010000301">
    <property type="protein sequence ID" value="CAB3227925.1"/>
    <property type="molecule type" value="Genomic_DNA"/>
</dbReference>
<dbReference type="Gene3D" id="3.40.525.10">
    <property type="entry name" value="CRAL-TRIO lipid binding domain"/>
    <property type="match status" value="1"/>
</dbReference>
<reference evidence="4 5" key="1">
    <citation type="submission" date="2020-04" db="EMBL/GenBank/DDBJ databases">
        <authorList>
            <person name="Wallbank WR R."/>
            <person name="Pardo Diaz C."/>
            <person name="Kozak K."/>
            <person name="Martin S."/>
            <person name="Jiggins C."/>
            <person name="Moest M."/>
            <person name="Warren A I."/>
            <person name="Byers J.R.P. K."/>
            <person name="Montejo-Kovacevich G."/>
            <person name="Yen C E."/>
        </authorList>
    </citation>
    <scope>NUCLEOTIDE SEQUENCE [LARGE SCALE GENOMIC DNA]</scope>
</reference>
<dbReference type="SUPFAM" id="SSF46938">
    <property type="entry name" value="CRAL/TRIO N-terminal domain"/>
    <property type="match status" value="1"/>
</dbReference>
<dbReference type="InterPro" id="IPR036273">
    <property type="entry name" value="CRAL/TRIO_N_dom_sf"/>
</dbReference>
<evidence type="ECO:0000259" key="1">
    <source>
        <dbReference type="PROSITE" id="PS50191"/>
    </source>
</evidence>
<name>A0A8S0Z647_ARCPL</name>
<sequence>MFTDLEFNYKITTEAMDKFCQNDIEKLRVWTQNLDKTKCVPRDLTDKQLVLFYNACYGDMANTKLCIEKYYQCRKDFPEFFNNRVFNADLKASAEVFEFSVLPEYSSKGYDIIYNRLNDDNVWKFNLINEIKLLLMTVDLCLTKRGPRPGLIFIFDLQIKFGHLLKMNPLIIRKLILYLQDALPVRMHAIHILNAEPILDKLMGLLKPFMNKKFFDKITFHNKNESLEKFYDIVPRSSLPPIYGGTLPNTQLLHKNCLEQLHSLEMYFKSEEEQRLVALST</sequence>
<dbReference type="Proteomes" id="UP000494256">
    <property type="component" value="Unassembled WGS sequence"/>
</dbReference>
<dbReference type="EMBL" id="CADEBD010000282">
    <property type="protein sequence ID" value="CAB3228205.1"/>
    <property type="molecule type" value="Genomic_DNA"/>
</dbReference>
<protein>
    <recommendedName>
        <fullName evidence="1">CRAL-TRIO domain-containing protein</fullName>
    </recommendedName>
</protein>
<evidence type="ECO:0000313" key="5">
    <source>
        <dbReference type="Proteomes" id="UP000494256"/>
    </source>
</evidence>
<dbReference type="GO" id="GO:0016020">
    <property type="term" value="C:membrane"/>
    <property type="evidence" value="ECO:0007669"/>
    <property type="project" value="TreeGrafter"/>
</dbReference>
<dbReference type="GO" id="GO:1902936">
    <property type="term" value="F:phosphatidylinositol bisphosphate binding"/>
    <property type="evidence" value="ECO:0007669"/>
    <property type="project" value="TreeGrafter"/>
</dbReference>
<organism evidence="3 5">
    <name type="scientific">Arctia plantaginis</name>
    <name type="common">Wood tiger moth</name>
    <name type="synonym">Phalaena plantaginis</name>
    <dbReference type="NCBI Taxonomy" id="874455"/>
    <lineage>
        <taxon>Eukaryota</taxon>
        <taxon>Metazoa</taxon>
        <taxon>Ecdysozoa</taxon>
        <taxon>Arthropoda</taxon>
        <taxon>Hexapoda</taxon>
        <taxon>Insecta</taxon>
        <taxon>Pterygota</taxon>
        <taxon>Neoptera</taxon>
        <taxon>Endopterygota</taxon>
        <taxon>Lepidoptera</taxon>
        <taxon>Glossata</taxon>
        <taxon>Ditrysia</taxon>
        <taxon>Noctuoidea</taxon>
        <taxon>Erebidae</taxon>
        <taxon>Arctiinae</taxon>
        <taxon>Arctia</taxon>
    </lineage>
</organism>
<dbReference type="OrthoDB" id="6736570at2759"/>
<dbReference type="PANTHER" id="PTHR10174">
    <property type="entry name" value="ALPHA-TOCOPHEROL TRANSFER PROTEIN-RELATED"/>
    <property type="match status" value="1"/>
</dbReference>